<keyword evidence="3" id="KW-0443">Lipid metabolism</keyword>
<dbReference type="GeneID" id="24108028"/>
<dbReference type="FunFam" id="3.90.226.10:FF:000049">
    <property type="entry name" value="Enoyl-CoA delta isomerase 3"/>
    <property type="match status" value="1"/>
</dbReference>
<name>R9P1W2_PSEHS</name>
<accession>R9P1W2</accession>
<dbReference type="HOGENOM" id="CLU_009834_3_1_1"/>
<dbReference type="STRING" id="1305764.R9P1W2"/>
<dbReference type="eggNOG" id="ENOG502QS1J">
    <property type="taxonomic scope" value="Eukaryota"/>
</dbReference>
<comment type="catalytic activity">
    <reaction evidence="2">
        <text>a (3E)-enoyl-CoA = a 4-saturated (2E)-enoyl-CoA</text>
        <dbReference type="Rhea" id="RHEA:45228"/>
        <dbReference type="ChEBI" id="CHEBI:58521"/>
        <dbReference type="ChEBI" id="CHEBI:85097"/>
        <dbReference type="EC" id="5.3.3.8"/>
    </reaction>
</comment>
<dbReference type="PANTHER" id="PTHR11941:SF75">
    <property type="entry name" value="ENOYL-COA HYDRATASE_ISOMERASE FAMILY PROTEIN"/>
    <property type="match status" value="1"/>
</dbReference>
<reference evidence="5" key="1">
    <citation type="journal article" date="2013" name="Genome Announc.">
        <title>Draft genome sequence of the basidiomycetous yeast-like fungus Pseudozyma hubeiensis SY62, which produces an abundant amount of the biosurfactant mannosylerythritol lipids.</title>
        <authorList>
            <person name="Konishi M."/>
            <person name="Hatada Y."/>
            <person name="Horiuchi J."/>
        </authorList>
    </citation>
    <scope>NUCLEOTIDE SEQUENCE [LARGE SCALE GENOMIC DNA]</scope>
    <source>
        <strain evidence="5">SY62</strain>
    </source>
</reference>
<organism evidence="4 5">
    <name type="scientific">Pseudozyma hubeiensis (strain SY62)</name>
    <name type="common">Yeast</name>
    <dbReference type="NCBI Taxonomy" id="1305764"/>
    <lineage>
        <taxon>Eukaryota</taxon>
        <taxon>Fungi</taxon>
        <taxon>Dikarya</taxon>
        <taxon>Basidiomycota</taxon>
        <taxon>Ustilaginomycotina</taxon>
        <taxon>Ustilaginomycetes</taxon>
        <taxon>Ustilaginales</taxon>
        <taxon>Ustilaginaceae</taxon>
        <taxon>Pseudozyma</taxon>
    </lineage>
</organism>
<dbReference type="GO" id="GO:0006635">
    <property type="term" value="P:fatty acid beta-oxidation"/>
    <property type="evidence" value="ECO:0007669"/>
    <property type="project" value="TreeGrafter"/>
</dbReference>
<evidence type="ECO:0000256" key="1">
    <source>
        <dbReference type="ARBA" id="ARBA00000452"/>
    </source>
</evidence>
<dbReference type="CDD" id="cd06558">
    <property type="entry name" value="crotonase-like"/>
    <property type="match status" value="1"/>
</dbReference>
<dbReference type="EMBL" id="DF238791">
    <property type="protein sequence ID" value="GAC95162.1"/>
    <property type="molecule type" value="Genomic_DNA"/>
</dbReference>
<protein>
    <submittedName>
        <fullName evidence="4">Enoyl-CoA hydratase</fullName>
    </submittedName>
</protein>
<evidence type="ECO:0000256" key="2">
    <source>
        <dbReference type="ARBA" id="ARBA00000765"/>
    </source>
</evidence>
<dbReference type="PANTHER" id="PTHR11941">
    <property type="entry name" value="ENOYL-COA HYDRATASE-RELATED"/>
    <property type="match status" value="1"/>
</dbReference>
<evidence type="ECO:0000313" key="4">
    <source>
        <dbReference type="EMBL" id="GAC95162.1"/>
    </source>
</evidence>
<dbReference type="GO" id="GO:0004165">
    <property type="term" value="F:delta(3)-delta(2)-enoyl-CoA isomerase activity"/>
    <property type="evidence" value="ECO:0007669"/>
    <property type="project" value="UniProtKB-EC"/>
</dbReference>
<dbReference type="Pfam" id="PF00378">
    <property type="entry name" value="ECH_1"/>
    <property type="match status" value="1"/>
</dbReference>
<dbReference type="Gene3D" id="3.90.226.10">
    <property type="entry name" value="2-enoyl-CoA Hydratase, Chain A, domain 1"/>
    <property type="match status" value="1"/>
</dbReference>
<dbReference type="OrthoDB" id="1696280at2759"/>
<evidence type="ECO:0000313" key="5">
    <source>
        <dbReference type="Proteomes" id="UP000014071"/>
    </source>
</evidence>
<dbReference type="AlphaFoldDB" id="R9P1W2"/>
<dbReference type="RefSeq" id="XP_012188749.1">
    <property type="nucleotide sequence ID" value="XM_012333359.1"/>
</dbReference>
<sequence length="339" mass="37356">MLFRSSLISASSSLRTLNLLCSKTSILSTTFIAHRPWNRPSQTRASHTIRNAATLFEFDKVPKYDPTAPIATMQSYTRQFPSDDSPLVKLEFDGSARIWVLTMLGNETPDNRLTHTFIAEGLLPALEHVEQGWNDMLSSGESSLGAAFVSTGGTADSAKIYSNGLDFENAIADPNFFDTHLNALYEKLLTFPIPTIAAVNGHAFAAGFGLACAHDYRVMNSKRGYMCMNEIDFGAPLPHGLQATLKSKIENQKTMRKVVLEGHRFSAKEALEEGFVDVLSDSPKDTLDKALQLAEKLKVKAKMNAWGSNKEVVYAEAVKVVRTKHDDATTALYAPRAKY</sequence>
<dbReference type="GO" id="GO:0005777">
    <property type="term" value="C:peroxisome"/>
    <property type="evidence" value="ECO:0007669"/>
    <property type="project" value="TreeGrafter"/>
</dbReference>
<proteinExistence type="predicted"/>
<dbReference type="SUPFAM" id="SSF52096">
    <property type="entry name" value="ClpP/crotonase"/>
    <property type="match status" value="1"/>
</dbReference>
<comment type="catalytic activity">
    <reaction evidence="1">
        <text>a (3Z)-enoyl-CoA = a 4-saturated (2E)-enoyl-CoA</text>
        <dbReference type="Rhea" id="RHEA:45900"/>
        <dbReference type="ChEBI" id="CHEBI:85097"/>
        <dbReference type="ChEBI" id="CHEBI:85489"/>
        <dbReference type="EC" id="5.3.3.8"/>
    </reaction>
</comment>
<dbReference type="InterPro" id="IPR029045">
    <property type="entry name" value="ClpP/crotonase-like_dom_sf"/>
</dbReference>
<gene>
    <name evidence="4" type="ORF">PHSY_002737</name>
</gene>
<keyword evidence="5" id="KW-1185">Reference proteome</keyword>
<dbReference type="Proteomes" id="UP000014071">
    <property type="component" value="Unassembled WGS sequence"/>
</dbReference>
<evidence type="ECO:0000256" key="3">
    <source>
        <dbReference type="ARBA" id="ARBA00023098"/>
    </source>
</evidence>
<dbReference type="InterPro" id="IPR001753">
    <property type="entry name" value="Enoyl-CoA_hydra/iso"/>
</dbReference>